<accession>A0A7U4P2U5</accession>
<dbReference type="AlphaFoldDB" id="A0A7U4P2U5"/>
<evidence type="ECO:0000313" key="1">
    <source>
        <dbReference type="EMBL" id="QPS42887.1"/>
    </source>
</evidence>
<dbReference type="KEGG" id="bhg:I6G56_15050"/>
<reference evidence="1 2" key="1">
    <citation type="submission" date="2020-12" db="EMBL/GenBank/DDBJ databases">
        <title>FDA dAtabase for Regulatory Grade micrObial Sequences (FDA-ARGOS): Supporting development and validation of Infectious Disease Dx tests.</title>
        <authorList>
            <person name="Nelson B."/>
            <person name="Plummer A."/>
            <person name="Tallon L."/>
            <person name="Sadzewicz L."/>
            <person name="Zhao X."/>
            <person name="Boylan J."/>
            <person name="Ott S."/>
            <person name="Bowen H."/>
            <person name="Vavikolanu K."/>
            <person name="Mehta A."/>
            <person name="Aluvathingal J."/>
            <person name="Nadendla S."/>
            <person name="Myers T."/>
            <person name="Yan Y."/>
            <person name="Sichtig H."/>
        </authorList>
    </citation>
    <scope>NUCLEOTIDE SEQUENCE [LARGE SCALE GENOMIC DNA]</scope>
    <source>
        <strain evidence="1 2">FDAARGOS_899</strain>
    </source>
</reference>
<gene>
    <name evidence="1" type="ORF">I6G56_15050</name>
</gene>
<dbReference type="EMBL" id="CP065686">
    <property type="protein sequence ID" value="QPS42887.1"/>
    <property type="molecule type" value="Genomic_DNA"/>
</dbReference>
<dbReference type="Proteomes" id="UP000594943">
    <property type="component" value="Chromosome 1"/>
</dbReference>
<organism evidence="1 2">
    <name type="scientific">Burkholderia humptydooensis</name>
    <dbReference type="NCBI Taxonomy" id="430531"/>
    <lineage>
        <taxon>Bacteria</taxon>
        <taxon>Pseudomonadati</taxon>
        <taxon>Pseudomonadota</taxon>
        <taxon>Betaproteobacteria</taxon>
        <taxon>Burkholderiales</taxon>
        <taxon>Burkholderiaceae</taxon>
        <taxon>Burkholderia</taxon>
        <taxon>pseudomallei group</taxon>
    </lineage>
</organism>
<protein>
    <submittedName>
        <fullName evidence="1">Uncharacterized protein</fullName>
    </submittedName>
</protein>
<name>A0A7U4P2U5_9BURK</name>
<accession>A0A7T2TZE2</accession>
<dbReference type="RefSeq" id="WP_009916815.1">
    <property type="nucleotide sequence ID" value="NZ_CP013380.1"/>
</dbReference>
<sequence length="101" mass="11567">MTIHITQGPPLTDPEALSSVAELRCELHRANKTVQRLLTKIAQYDEVGSQMVGSVNHILTLHVQGNITGLVEWLDKYLSERPRVRERIEEAIESKNLRRMH</sequence>
<proteinExistence type="predicted"/>
<evidence type="ECO:0000313" key="2">
    <source>
        <dbReference type="Proteomes" id="UP000594943"/>
    </source>
</evidence>